<keyword evidence="4" id="KW-1185">Reference proteome</keyword>
<comment type="caution">
    <text evidence="3">The sequence shown here is derived from an EMBL/GenBank/DDBJ whole genome shotgun (WGS) entry which is preliminary data.</text>
</comment>
<dbReference type="Gene3D" id="1.50.10.10">
    <property type="match status" value="1"/>
</dbReference>
<proteinExistence type="predicted"/>
<evidence type="ECO:0000313" key="3">
    <source>
        <dbReference type="EMBL" id="MET3650469.1"/>
    </source>
</evidence>
<protein>
    <submittedName>
        <fullName evidence="3">Glycogen debranching enzyme</fullName>
    </submittedName>
</protein>
<dbReference type="InterPro" id="IPR054491">
    <property type="entry name" value="MGH1-like_GH"/>
</dbReference>
<dbReference type="SUPFAM" id="SSF48208">
    <property type="entry name" value="Six-hairpin glycosidases"/>
    <property type="match status" value="1"/>
</dbReference>
<sequence length="719" mass="79589">MNDDALVPSEFAPNEIIENLTVGETRAMFALKVAHSFAVSDARGDMLGGAEGMFRNDTRVLSHWILELGHARPSLLSGAVSHDNVLFTADLTNEPLPPTGGKAAPAGVIHVQRTRLLWDNRLFEQIHLHNFDDSDLTVLVTLRFHADFRDIFEVRGMTRERRGEALPARIGQDHVLLAYRGLDEVMRHTVISFSATPNHVAAQRADFQMDIPRLGSTSLYIEVGDEHIQPSRQRYRSAAAAARATMRRRRHRGANLRSNARLFNNWLDRSRADIALLVADLPTGPYPYAGIPWFSTPFGRDGLITALQTLWVDPSLARGVLGYLSSRQATENSAFRDSAPGKIMHETRSGEMASLGEVPFGLYYGGVDSTPLFVMLAGAYAQRTADYRFIDQLWPSLKAAMGWIEMTCGANSHGFLAYARGAEGGLVNQGWKDSNDSVFHADGRIPQGPIALVEVQGYVYAALRSMAKLAEHRGEGECATRWRTRATRLRHAVEELFWDEDMANYAIARDGDDSLCRVRASNVGHLLYTGLPRRKRAQQVIRQLSSAAFDGGWGIRTLAHEQARYNPMSYHDGSVWPHDVAMGAAGMAQYGERADVVRLVGETFEAATHFGMRLPELFCGFPRRAGEPPVAYPVACMPQAWAAGTMFMLMQACLGVDIDGRRGIVHVRRPRLPPGIDRLVVHGLDVGGAQLDVGFERIGGRVVTFRDRGANDVRIQVEQ</sequence>
<feature type="domain" description="Putative glycogen debranching enzyme N-terminal" evidence="1">
    <location>
        <begin position="31"/>
        <end position="221"/>
    </location>
</feature>
<gene>
    <name evidence="3" type="ORF">ABIC75_000171</name>
</gene>
<dbReference type="Pfam" id="PF22422">
    <property type="entry name" value="MGH1-like_GH"/>
    <property type="match status" value="1"/>
</dbReference>
<dbReference type="Proteomes" id="UP001549184">
    <property type="component" value="Unassembled WGS sequence"/>
</dbReference>
<dbReference type="RefSeq" id="WP_354011968.1">
    <property type="nucleotide sequence ID" value="NZ_JBEPMU010000001.1"/>
</dbReference>
<evidence type="ECO:0000259" key="1">
    <source>
        <dbReference type="Pfam" id="PF14742"/>
    </source>
</evidence>
<evidence type="ECO:0000259" key="2">
    <source>
        <dbReference type="Pfam" id="PF22422"/>
    </source>
</evidence>
<dbReference type="EMBL" id="JBEPMU010000001">
    <property type="protein sequence ID" value="MET3650469.1"/>
    <property type="molecule type" value="Genomic_DNA"/>
</dbReference>
<reference evidence="3 4" key="1">
    <citation type="submission" date="2024-06" db="EMBL/GenBank/DDBJ databases">
        <title>Sorghum-associated microbial communities from plants grown in Nebraska, USA.</title>
        <authorList>
            <person name="Schachtman D."/>
        </authorList>
    </citation>
    <scope>NUCLEOTIDE SEQUENCE [LARGE SCALE GENOMIC DNA]</scope>
    <source>
        <strain evidence="3 4">1073</strain>
    </source>
</reference>
<evidence type="ECO:0000313" key="4">
    <source>
        <dbReference type="Proteomes" id="UP001549184"/>
    </source>
</evidence>
<name>A0ABV2JNQ4_9GAMM</name>
<dbReference type="Pfam" id="PF14742">
    <property type="entry name" value="GDE_N_bis"/>
    <property type="match status" value="1"/>
</dbReference>
<feature type="domain" description="Mannosylglycerate hydrolase MGH1-like glycoside hydrolase" evidence="2">
    <location>
        <begin position="305"/>
        <end position="608"/>
    </location>
</feature>
<dbReference type="InterPro" id="IPR012341">
    <property type="entry name" value="6hp_glycosidase-like_sf"/>
</dbReference>
<organism evidence="3 4">
    <name type="scientific">Dyella japonica</name>
    <dbReference type="NCBI Taxonomy" id="231455"/>
    <lineage>
        <taxon>Bacteria</taxon>
        <taxon>Pseudomonadati</taxon>
        <taxon>Pseudomonadota</taxon>
        <taxon>Gammaproteobacteria</taxon>
        <taxon>Lysobacterales</taxon>
        <taxon>Rhodanobacteraceae</taxon>
        <taxon>Dyella</taxon>
    </lineage>
</organism>
<accession>A0ABV2JNQ4</accession>
<dbReference type="InterPro" id="IPR032856">
    <property type="entry name" value="GDE_N_bis"/>
</dbReference>
<dbReference type="InterPro" id="IPR008928">
    <property type="entry name" value="6-hairpin_glycosidase_sf"/>
</dbReference>